<dbReference type="SUPFAM" id="SSF52799">
    <property type="entry name" value="(Phosphotyrosine protein) phosphatases II"/>
    <property type="match status" value="1"/>
</dbReference>
<name>A0A2T7NCB3_POMCA</name>
<dbReference type="AlphaFoldDB" id="A0A2T7NCB3"/>
<feature type="signal peptide" evidence="3">
    <location>
        <begin position="1"/>
        <end position="18"/>
    </location>
</feature>
<feature type="chain" id="PRO_5015631992" description="Tyrosine-protein phosphatase domain-containing protein" evidence="3">
    <location>
        <begin position="19"/>
        <end position="489"/>
    </location>
</feature>
<evidence type="ECO:0000256" key="2">
    <source>
        <dbReference type="SAM" id="Phobius"/>
    </source>
</evidence>
<feature type="domain" description="Tyrosine-protein phosphatase" evidence="4">
    <location>
        <begin position="317"/>
        <end position="489"/>
    </location>
</feature>
<feature type="region of interest" description="Disordered" evidence="1">
    <location>
        <begin position="236"/>
        <end position="270"/>
    </location>
</feature>
<evidence type="ECO:0000313" key="6">
    <source>
        <dbReference type="Proteomes" id="UP000245119"/>
    </source>
</evidence>
<comment type="caution">
    <text evidence="5">The sequence shown here is derived from an EMBL/GenBank/DDBJ whole genome shotgun (WGS) entry which is preliminary data.</text>
</comment>
<dbReference type="InterPro" id="IPR050348">
    <property type="entry name" value="Protein-Tyr_Phosphatase"/>
</dbReference>
<evidence type="ECO:0000256" key="3">
    <source>
        <dbReference type="SAM" id="SignalP"/>
    </source>
</evidence>
<keyword evidence="2" id="KW-0472">Membrane</keyword>
<dbReference type="Proteomes" id="UP000245119">
    <property type="component" value="Linkage Group LG14"/>
</dbReference>
<gene>
    <name evidence="5" type="ORF">C0Q70_21348</name>
</gene>
<dbReference type="InterPro" id="IPR029021">
    <property type="entry name" value="Prot-tyrosine_phosphatase-like"/>
</dbReference>
<dbReference type="SMART" id="SM00194">
    <property type="entry name" value="PTPc"/>
    <property type="match status" value="1"/>
</dbReference>
<evidence type="ECO:0000313" key="5">
    <source>
        <dbReference type="EMBL" id="PVD18795.1"/>
    </source>
</evidence>
<accession>A0A2T7NCB3</accession>
<evidence type="ECO:0000256" key="1">
    <source>
        <dbReference type="SAM" id="MobiDB-lite"/>
    </source>
</evidence>
<keyword evidence="3" id="KW-0732">Signal</keyword>
<dbReference type="PROSITE" id="PS51257">
    <property type="entry name" value="PROKAR_LIPOPROTEIN"/>
    <property type="match status" value="1"/>
</dbReference>
<dbReference type="PRINTS" id="PR00700">
    <property type="entry name" value="PRTYPHPHTASE"/>
</dbReference>
<dbReference type="STRING" id="400727.A0A2T7NCB3"/>
<dbReference type="PANTHER" id="PTHR19134:SF449">
    <property type="entry name" value="TYROSINE-PROTEIN PHOSPHATASE 1"/>
    <property type="match status" value="1"/>
</dbReference>
<dbReference type="GO" id="GO:0004725">
    <property type="term" value="F:protein tyrosine phosphatase activity"/>
    <property type="evidence" value="ECO:0007669"/>
    <property type="project" value="InterPro"/>
</dbReference>
<dbReference type="Gene3D" id="3.90.190.10">
    <property type="entry name" value="Protein tyrosine phosphatase superfamily"/>
    <property type="match status" value="2"/>
</dbReference>
<keyword evidence="2" id="KW-1133">Transmembrane helix</keyword>
<organism evidence="5 6">
    <name type="scientific">Pomacea canaliculata</name>
    <name type="common">Golden apple snail</name>
    <dbReference type="NCBI Taxonomy" id="400727"/>
    <lineage>
        <taxon>Eukaryota</taxon>
        <taxon>Metazoa</taxon>
        <taxon>Spiralia</taxon>
        <taxon>Lophotrochozoa</taxon>
        <taxon>Mollusca</taxon>
        <taxon>Gastropoda</taxon>
        <taxon>Caenogastropoda</taxon>
        <taxon>Architaenioglossa</taxon>
        <taxon>Ampullarioidea</taxon>
        <taxon>Ampullariidae</taxon>
        <taxon>Pomacea</taxon>
    </lineage>
</organism>
<keyword evidence="6" id="KW-1185">Reference proteome</keyword>
<dbReference type="Gene3D" id="2.60.120.260">
    <property type="entry name" value="Galactose-binding domain-like"/>
    <property type="match status" value="1"/>
</dbReference>
<dbReference type="PANTHER" id="PTHR19134">
    <property type="entry name" value="RECEPTOR-TYPE TYROSINE-PROTEIN PHOSPHATASE"/>
    <property type="match status" value="1"/>
</dbReference>
<protein>
    <recommendedName>
        <fullName evidence="4">Tyrosine-protein phosphatase domain-containing protein</fullName>
    </recommendedName>
</protein>
<proteinExistence type="predicted"/>
<feature type="transmembrane region" description="Helical" evidence="2">
    <location>
        <begin position="167"/>
        <end position="189"/>
    </location>
</feature>
<dbReference type="InterPro" id="IPR000242">
    <property type="entry name" value="PTP_cat"/>
</dbReference>
<sequence>MATRLAVLLGLMVVLTAGKNASGASVATIGACALTQDNHDVKNGTSQWEVSLGESVNIRRVEVTSTNFQKENIVNYQLRVLTNTSVENCVGNFTAPTTNIVMETSQQTSHLCLVIYDNAQPSDLYQVRVFGKSDSNCSDRVYDVTTGLSNIITTKLHKAKNHAKDKFIGPLLAACILVLTICCLVTVVWKRSRGNVREAFQRMRSLPSRIRSTKLLSSMMEVHLDDRESALCAPSLPGYAPETSKTEALDGATGGRRTVPAPHSNSTPSIDALDTLSVTNNEHNECVISQDLLPSTAVHLQDLPTRVSQWRRQPQALKEERAKLPTGQLAEWKIALLARNVQKSRYRDLYPYDHSRVLLNVLPGDPHSDFYNANYIHGYNKKKEFIAAQGKEYFTVIYLNFKCAQYWPSEDALSAGRLTIRVKRVTSMADFCIRDLIFEQGSQCRKVKMFHFTTWPDNSTPTSPWSLLDFRHKVRQEAHTDTPTIVHCR</sequence>
<evidence type="ECO:0000259" key="4">
    <source>
        <dbReference type="PROSITE" id="PS50055"/>
    </source>
</evidence>
<dbReference type="EMBL" id="PZQS01000014">
    <property type="protein sequence ID" value="PVD18795.1"/>
    <property type="molecule type" value="Genomic_DNA"/>
</dbReference>
<dbReference type="Pfam" id="PF00102">
    <property type="entry name" value="Y_phosphatase"/>
    <property type="match status" value="2"/>
</dbReference>
<keyword evidence="2" id="KW-0812">Transmembrane</keyword>
<dbReference type="OrthoDB" id="9993594at2759"/>
<reference evidence="5 6" key="1">
    <citation type="submission" date="2018-04" db="EMBL/GenBank/DDBJ databases">
        <title>The genome of golden apple snail Pomacea canaliculata provides insight into stress tolerance and invasive adaptation.</title>
        <authorList>
            <person name="Liu C."/>
            <person name="Liu B."/>
            <person name="Ren Y."/>
            <person name="Zhang Y."/>
            <person name="Wang H."/>
            <person name="Li S."/>
            <person name="Jiang F."/>
            <person name="Yin L."/>
            <person name="Zhang G."/>
            <person name="Qian W."/>
            <person name="Fan W."/>
        </authorList>
    </citation>
    <scope>NUCLEOTIDE SEQUENCE [LARGE SCALE GENOMIC DNA]</scope>
    <source>
        <strain evidence="5">SZHN2017</strain>
        <tissue evidence="5">Muscle</tissue>
    </source>
</reference>
<dbReference type="PROSITE" id="PS50055">
    <property type="entry name" value="TYR_PHOSPHATASE_PTP"/>
    <property type="match status" value="1"/>
</dbReference>